<keyword evidence="5" id="KW-0812">Transmembrane</keyword>
<keyword evidence="5" id="KW-0472">Membrane</keyword>
<feature type="binding site" evidence="3">
    <location>
        <begin position="242"/>
        <end position="249"/>
    </location>
    <ligand>
        <name>ATP</name>
        <dbReference type="ChEBI" id="CHEBI:30616"/>
    </ligand>
</feature>
<dbReference type="Pfam" id="PF01580">
    <property type="entry name" value="FtsK_SpoIIIE"/>
    <property type="match status" value="1"/>
</dbReference>
<proteinExistence type="predicted"/>
<dbReference type="PANTHER" id="PTHR22683">
    <property type="entry name" value="SPORULATION PROTEIN RELATED"/>
    <property type="match status" value="1"/>
</dbReference>
<dbReference type="PANTHER" id="PTHR22683:SF41">
    <property type="entry name" value="DNA TRANSLOCASE FTSK"/>
    <property type="match status" value="1"/>
</dbReference>
<evidence type="ECO:0000256" key="1">
    <source>
        <dbReference type="ARBA" id="ARBA00022741"/>
    </source>
</evidence>
<evidence type="ECO:0000313" key="8">
    <source>
        <dbReference type="Proteomes" id="UP000182977"/>
    </source>
</evidence>
<keyword evidence="5" id="KW-1133">Transmembrane helix</keyword>
<evidence type="ECO:0000256" key="5">
    <source>
        <dbReference type="SAM" id="Phobius"/>
    </source>
</evidence>
<dbReference type="STRING" id="419479.SAMN04488563_2005"/>
<dbReference type="Gene3D" id="3.40.50.300">
    <property type="entry name" value="P-loop containing nucleotide triphosphate hydrolases"/>
    <property type="match status" value="1"/>
</dbReference>
<name>A0A1H2ITQ7_9ACTN</name>
<gene>
    <name evidence="7" type="ORF">SAMN04488563_2005</name>
</gene>
<evidence type="ECO:0000259" key="6">
    <source>
        <dbReference type="PROSITE" id="PS50901"/>
    </source>
</evidence>
<dbReference type="GO" id="GO:0003677">
    <property type="term" value="F:DNA binding"/>
    <property type="evidence" value="ECO:0007669"/>
    <property type="project" value="InterPro"/>
</dbReference>
<sequence length="493" mass="53252">MTPRPLLTAKNVKTLATFVQNLFDHDSLIRKLLRGLGWVTLTPLMLLRKLPLVFAAGCVLLLAYGALGTGGLVLLVVLPLITWVMWRLGHPESAERVAAQVRGRWRYRRIYRKHWPTVAAGCGLTVPGSFGRQVAPELIGVTAHPAADAVVVRLFAGQSPADYADRADAIAHAFGTTQVRVRSDQPGTVTLLFSTGDMLTDPIPAMTLDAQDVDFEALPVGFTEDGSPYRLRLLYSHVLTAGATGSGKGSALWSTVRALAPAVPSGVVELWGADPKGGIELAMGRALFSRFTADDEPGDMVGLLTDAAELVRERSKRLRGHSRKHVPTAEEPFVVLIIDELAYLTEYQDDTKLKHQFNKALKVVLSQGRAAGVSVLAFVQDPRKSVVDARNLFPTKVALRLDTASEVEMVLGKDAWERGAHAESIPEALPGTGYVLVDGDPTPVRIRFTWVTDDDIRAMARDCPAAPPAPPRHGFTVVTDTDDQDGDASGVVA</sequence>
<dbReference type="PROSITE" id="PS50901">
    <property type="entry name" value="FTSK"/>
    <property type="match status" value="1"/>
</dbReference>
<evidence type="ECO:0000313" key="7">
    <source>
        <dbReference type="EMBL" id="SDU47529.1"/>
    </source>
</evidence>
<keyword evidence="2 3" id="KW-0067">ATP-binding</keyword>
<dbReference type="SUPFAM" id="SSF52540">
    <property type="entry name" value="P-loop containing nucleoside triphosphate hydrolases"/>
    <property type="match status" value="1"/>
</dbReference>
<dbReference type="InterPro" id="IPR050206">
    <property type="entry name" value="FtsK/SpoIIIE/SftA"/>
</dbReference>
<evidence type="ECO:0000256" key="3">
    <source>
        <dbReference type="PROSITE-ProRule" id="PRU00289"/>
    </source>
</evidence>
<dbReference type="EMBL" id="LT629791">
    <property type="protein sequence ID" value="SDU47529.1"/>
    <property type="molecule type" value="Genomic_DNA"/>
</dbReference>
<dbReference type="InterPro" id="IPR002543">
    <property type="entry name" value="FtsK_dom"/>
</dbReference>
<feature type="transmembrane region" description="Helical" evidence="5">
    <location>
        <begin position="53"/>
        <end position="86"/>
    </location>
</feature>
<keyword evidence="1 3" id="KW-0547">Nucleotide-binding</keyword>
<dbReference type="RefSeq" id="WP_083421297.1">
    <property type="nucleotide sequence ID" value="NZ_LT629791.1"/>
</dbReference>
<accession>A0A1H2ITQ7</accession>
<dbReference type="Proteomes" id="UP000182977">
    <property type="component" value="Chromosome I"/>
</dbReference>
<reference evidence="8" key="1">
    <citation type="submission" date="2016-10" db="EMBL/GenBank/DDBJ databases">
        <authorList>
            <person name="Varghese N."/>
            <person name="Submissions S."/>
        </authorList>
    </citation>
    <scope>NUCLEOTIDE SEQUENCE [LARGE SCALE GENOMIC DNA]</scope>
    <source>
        <strain evidence="8">DSM 45079</strain>
    </source>
</reference>
<organism evidence="7 8">
    <name type="scientific">Jiangella alkaliphila</name>
    <dbReference type="NCBI Taxonomy" id="419479"/>
    <lineage>
        <taxon>Bacteria</taxon>
        <taxon>Bacillati</taxon>
        <taxon>Actinomycetota</taxon>
        <taxon>Actinomycetes</taxon>
        <taxon>Jiangellales</taxon>
        <taxon>Jiangellaceae</taxon>
        <taxon>Jiangella</taxon>
    </lineage>
</organism>
<evidence type="ECO:0000256" key="2">
    <source>
        <dbReference type="ARBA" id="ARBA00022840"/>
    </source>
</evidence>
<evidence type="ECO:0000256" key="4">
    <source>
        <dbReference type="SAM" id="MobiDB-lite"/>
    </source>
</evidence>
<dbReference type="InterPro" id="IPR027417">
    <property type="entry name" value="P-loop_NTPase"/>
</dbReference>
<protein>
    <submittedName>
        <fullName evidence="7">DNA segregation ATPase FtsK/SpoIIIE, S-DNA-T family</fullName>
    </submittedName>
</protein>
<feature type="domain" description="FtsK" evidence="6">
    <location>
        <begin position="226"/>
        <end position="408"/>
    </location>
</feature>
<dbReference type="AlphaFoldDB" id="A0A1H2ITQ7"/>
<dbReference type="GO" id="GO:0005524">
    <property type="term" value="F:ATP binding"/>
    <property type="evidence" value="ECO:0007669"/>
    <property type="project" value="UniProtKB-UniRule"/>
</dbReference>
<keyword evidence="8" id="KW-1185">Reference proteome</keyword>
<feature type="region of interest" description="Disordered" evidence="4">
    <location>
        <begin position="464"/>
        <end position="493"/>
    </location>
</feature>